<feature type="domain" description="S1 motif" evidence="5">
    <location>
        <begin position="29"/>
        <end position="96"/>
    </location>
</feature>
<sequence>MKQFDGFNHEEMTMGDVLAMENFDLPSVNDVIEGEVVRVTNQEVTVDIHGATEGTIYLSELTLDKVDSAKEVIKVGDKIKAMIKKVDDEQILLSRRALLEYQRFQDLKVAFEKGETLEAKVERAVKGGLIVNIGMEAFLPANMIDVTYVSDLEQYVGQTVSVRIVEFNARNKKIKVSRKIIVAEQLKAAREDQFSTLTVGEVVEGTVVRIEKYGAFVRFGALEGLVHISEISHLPVEKVEDVLAVNQAVTAKVIKIEGTKLQLSIKAILPTPFEQFVSAHQVGDIVEGEVVRLMDFGAFVEVAPGVEGLVHLSELSWDHKVKLEDIVSEGKRVSVRVLSIDSQNQRLALSIKKVEQDPWVAFGHNVGDVIKGQVTNITDLGAFIKVAPYIEGLCHYTETSWNPNVKLASLVAVGDEVEVKIISLDAKKHRLGLSLRQVKSNPWTEVTFKSGDVITGKVESANDRGAFVAVAEDVVGFLPMNQITEKRISRVEDALSIGQDVDVKVVRFEPNNFKLELSIRRIKEDAEREEFNKYMQQQETVENETLGDLFGDALKNLL</sequence>
<organism evidence="6 7">
    <name type="scientific">Turicibacter bilis</name>
    <dbReference type="NCBI Taxonomy" id="2735723"/>
    <lineage>
        <taxon>Bacteria</taxon>
        <taxon>Bacillati</taxon>
        <taxon>Bacillota</taxon>
        <taxon>Erysipelotrichia</taxon>
        <taxon>Erysipelotrichales</taxon>
        <taxon>Turicibacteraceae</taxon>
        <taxon>Turicibacter</taxon>
    </lineage>
</organism>
<dbReference type="InterPro" id="IPR050437">
    <property type="entry name" value="Ribos_protein_bS1-like"/>
</dbReference>
<dbReference type="GO" id="GO:0003729">
    <property type="term" value="F:mRNA binding"/>
    <property type="evidence" value="ECO:0007669"/>
    <property type="project" value="TreeGrafter"/>
</dbReference>
<keyword evidence="2" id="KW-0689">Ribosomal protein</keyword>
<dbReference type="PROSITE" id="PS50126">
    <property type="entry name" value="S1"/>
    <property type="match status" value="6"/>
</dbReference>
<evidence type="ECO:0000256" key="4">
    <source>
        <dbReference type="ARBA" id="ARBA00025604"/>
    </source>
</evidence>
<accession>A0A9Q9CQR4</accession>
<feature type="domain" description="S1 motif" evidence="5">
    <location>
        <begin position="367"/>
        <end position="436"/>
    </location>
</feature>
<dbReference type="CDD" id="cd05687">
    <property type="entry name" value="S1_RPS1_repeat_ec1_hs1"/>
    <property type="match status" value="1"/>
</dbReference>
<dbReference type="FunFam" id="2.40.50.140:FF:000103">
    <property type="entry name" value="protein RRP5 homolog"/>
    <property type="match status" value="1"/>
</dbReference>
<dbReference type="GO" id="GO:0003735">
    <property type="term" value="F:structural constituent of ribosome"/>
    <property type="evidence" value="ECO:0007669"/>
    <property type="project" value="TreeGrafter"/>
</dbReference>
<dbReference type="Gene3D" id="2.40.50.140">
    <property type="entry name" value="Nucleic acid-binding proteins"/>
    <property type="match status" value="6"/>
</dbReference>
<dbReference type="Pfam" id="PF00575">
    <property type="entry name" value="S1"/>
    <property type="match status" value="6"/>
</dbReference>
<dbReference type="PANTHER" id="PTHR10724:SF7">
    <property type="entry name" value="SMALL RIBOSOMAL SUBUNIT PROTEIN BS1C"/>
    <property type="match status" value="1"/>
</dbReference>
<dbReference type="EMBL" id="CP071250">
    <property type="protein sequence ID" value="UUF08048.1"/>
    <property type="molecule type" value="Genomic_DNA"/>
</dbReference>
<comment type="function">
    <text evidence="4">Binds mRNA; thus facilitating recognition of the initiation point. It is needed to translate mRNA with a short Shine-Dalgarno (SD) purine-rich sequence.</text>
</comment>
<dbReference type="PANTHER" id="PTHR10724">
    <property type="entry name" value="30S RIBOSOMAL PROTEIN S1"/>
    <property type="match status" value="1"/>
</dbReference>
<proteinExistence type="inferred from homology"/>
<dbReference type="SUPFAM" id="SSF50249">
    <property type="entry name" value="Nucleic acid-binding proteins"/>
    <property type="match status" value="6"/>
</dbReference>
<evidence type="ECO:0000313" key="6">
    <source>
        <dbReference type="EMBL" id="UUF08048.1"/>
    </source>
</evidence>
<dbReference type="SMART" id="SM00316">
    <property type="entry name" value="S1"/>
    <property type="match status" value="6"/>
</dbReference>
<evidence type="ECO:0000313" key="7">
    <source>
        <dbReference type="Proteomes" id="UP001058072"/>
    </source>
</evidence>
<reference evidence="6" key="1">
    <citation type="submission" date="2021-03" db="EMBL/GenBank/DDBJ databases">
        <title>Comparative Genomics and Metabolomics in the genus Turicibacter.</title>
        <authorList>
            <person name="Maki J."/>
            <person name="Looft T."/>
        </authorList>
    </citation>
    <scope>NUCLEOTIDE SEQUENCE</scope>
    <source>
        <strain evidence="6">ISU324</strain>
    </source>
</reference>
<evidence type="ECO:0000256" key="2">
    <source>
        <dbReference type="ARBA" id="ARBA00022980"/>
    </source>
</evidence>
<feature type="domain" description="S1 motif" evidence="5">
    <location>
        <begin position="283"/>
        <end position="352"/>
    </location>
</feature>
<feature type="domain" description="S1 motif" evidence="5">
    <location>
        <begin position="451"/>
        <end position="520"/>
    </location>
</feature>
<dbReference type="PRINTS" id="PR00681">
    <property type="entry name" value="RIBOSOMALS1"/>
</dbReference>
<dbReference type="Proteomes" id="UP001058072">
    <property type="component" value="Chromosome"/>
</dbReference>
<feature type="domain" description="S1 motif" evidence="5">
    <location>
        <begin position="200"/>
        <end position="266"/>
    </location>
</feature>
<name>A0A9Q9CQR4_9FIRM</name>
<evidence type="ECO:0000256" key="3">
    <source>
        <dbReference type="ARBA" id="ARBA00023274"/>
    </source>
</evidence>
<dbReference type="CDD" id="cd04465">
    <property type="entry name" value="S1_RPS1_repeat_ec2_hs2"/>
    <property type="match status" value="1"/>
</dbReference>
<evidence type="ECO:0000256" key="1">
    <source>
        <dbReference type="ARBA" id="ARBA00006767"/>
    </source>
</evidence>
<evidence type="ECO:0000259" key="5">
    <source>
        <dbReference type="PROSITE" id="PS50126"/>
    </source>
</evidence>
<comment type="similarity">
    <text evidence="1">Belongs to the bacterial ribosomal protein bS1 family.</text>
</comment>
<gene>
    <name evidence="6" type="ORF">J0J70_10555</name>
</gene>
<dbReference type="InterPro" id="IPR003029">
    <property type="entry name" value="S1_domain"/>
</dbReference>
<dbReference type="AlphaFoldDB" id="A0A9Q9CQR4"/>
<keyword evidence="3" id="KW-0687">Ribonucleoprotein</keyword>
<dbReference type="RefSeq" id="WP_212724579.1">
    <property type="nucleotide sequence ID" value="NZ_CP071250.1"/>
</dbReference>
<dbReference type="GO" id="GO:0022627">
    <property type="term" value="C:cytosolic small ribosomal subunit"/>
    <property type="evidence" value="ECO:0007669"/>
    <property type="project" value="TreeGrafter"/>
</dbReference>
<dbReference type="InterPro" id="IPR035104">
    <property type="entry name" value="Ribosomal_protein_S1-like"/>
</dbReference>
<protein>
    <submittedName>
        <fullName evidence="6">S1 RNA-binding domain-containing protein</fullName>
    </submittedName>
</protein>
<dbReference type="GO" id="GO:0006412">
    <property type="term" value="P:translation"/>
    <property type="evidence" value="ECO:0007669"/>
    <property type="project" value="TreeGrafter"/>
</dbReference>
<dbReference type="InterPro" id="IPR012340">
    <property type="entry name" value="NA-bd_OB-fold"/>
</dbReference>
<feature type="domain" description="S1 motif" evidence="5">
    <location>
        <begin position="114"/>
        <end position="179"/>
    </location>
</feature>